<dbReference type="InterPro" id="IPR039429">
    <property type="entry name" value="SHMT-like_dom"/>
</dbReference>
<dbReference type="PANTHER" id="PTHR11680:SF7">
    <property type="entry name" value="SERINE HYDROXYMETHYLTRANSFERASE 7"/>
    <property type="match status" value="1"/>
</dbReference>
<dbReference type="Proteomes" id="UP001552299">
    <property type="component" value="Unassembled WGS sequence"/>
</dbReference>
<evidence type="ECO:0000259" key="4">
    <source>
        <dbReference type="Pfam" id="PF00464"/>
    </source>
</evidence>
<evidence type="ECO:0000313" key="5">
    <source>
        <dbReference type="EMBL" id="KAL0908273.1"/>
    </source>
</evidence>
<dbReference type="GO" id="GO:0004372">
    <property type="term" value="F:glycine hydroxymethyltransferase activity"/>
    <property type="evidence" value="ECO:0007669"/>
    <property type="project" value="UniProtKB-EC"/>
</dbReference>
<keyword evidence="3" id="KW-0663">Pyridoxal phosphate</keyword>
<evidence type="ECO:0000256" key="3">
    <source>
        <dbReference type="ARBA" id="ARBA00022898"/>
    </source>
</evidence>
<comment type="caution">
    <text evidence="5">The sequence shown here is derived from an EMBL/GenBank/DDBJ whole genome shotgun (WGS) entry which is preliminary data.</text>
</comment>
<dbReference type="InterPro" id="IPR015424">
    <property type="entry name" value="PyrdxlP-dep_Trfase"/>
</dbReference>
<organism evidence="5 6">
    <name type="scientific">Dendrobium thyrsiflorum</name>
    <name type="common">Pinecone-like raceme dendrobium</name>
    <name type="synonym">Orchid</name>
    <dbReference type="NCBI Taxonomy" id="117978"/>
    <lineage>
        <taxon>Eukaryota</taxon>
        <taxon>Viridiplantae</taxon>
        <taxon>Streptophyta</taxon>
        <taxon>Embryophyta</taxon>
        <taxon>Tracheophyta</taxon>
        <taxon>Spermatophyta</taxon>
        <taxon>Magnoliopsida</taxon>
        <taxon>Liliopsida</taxon>
        <taxon>Asparagales</taxon>
        <taxon>Orchidaceae</taxon>
        <taxon>Epidendroideae</taxon>
        <taxon>Malaxideae</taxon>
        <taxon>Dendrobiinae</taxon>
        <taxon>Dendrobium</taxon>
    </lineage>
</organism>
<name>A0ABD0U6T4_DENTH</name>
<feature type="domain" description="Serine hydroxymethyltransferase-like" evidence="4">
    <location>
        <begin position="40"/>
        <end position="94"/>
    </location>
</feature>
<proteinExistence type="predicted"/>
<dbReference type="InterPro" id="IPR015421">
    <property type="entry name" value="PyrdxlP-dep_Trfase_major"/>
</dbReference>
<evidence type="ECO:0000256" key="1">
    <source>
        <dbReference type="ARBA" id="ARBA00001528"/>
    </source>
</evidence>
<evidence type="ECO:0000256" key="2">
    <source>
        <dbReference type="ARBA" id="ARBA00001933"/>
    </source>
</evidence>
<dbReference type="InterPro" id="IPR049943">
    <property type="entry name" value="Ser_HO-MeTrfase-like"/>
</dbReference>
<protein>
    <recommendedName>
        <fullName evidence="4">Serine hydroxymethyltransferase-like domain-containing protein</fullName>
    </recommendedName>
</protein>
<comment type="cofactor">
    <cofactor evidence="2">
        <name>pyridoxal 5'-phosphate</name>
        <dbReference type="ChEBI" id="CHEBI:597326"/>
    </cofactor>
</comment>
<dbReference type="Pfam" id="PF00464">
    <property type="entry name" value="SHMT"/>
    <property type="match status" value="1"/>
</dbReference>
<dbReference type="AlphaFoldDB" id="A0ABD0U6T4"/>
<comment type="catalytic activity">
    <reaction evidence="1">
        <text>(6R)-5,10-methylene-5,6,7,8-tetrahydrofolate + glycine + H2O = (6S)-5,6,7,8-tetrahydrofolate + L-serine</text>
        <dbReference type="Rhea" id="RHEA:15481"/>
        <dbReference type="ChEBI" id="CHEBI:15377"/>
        <dbReference type="ChEBI" id="CHEBI:15636"/>
        <dbReference type="ChEBI" id="CHEBI:33384"/>
        <dbReference type="ChEBI" id="CHEBI:57305"/>
        <dbReference type="ChEBI" id="CHEBI:57453"/>
        <dbReference type="EC" id="2.1.2.1"/>
    </reaction>
</comment>
<dbReference type="Gene3D" id="3.40.640.10">
    <property type="entry name" value="Type I PLP-dependent aspartate aminotransferase-like (Major domain)"/>
    <property type="match status" value="2"/>
</dbReference>
<sequence length="96" mass="10768">MSGARYYAGNQYSDDEIEGLCCERALAAFSLDSEYCGVKSGASSSFKSLSYKLNPNTGLIDFDQAYERAMDFHSKTLICGASPYPRDREYAKFRLF</sequence>
<gene>
    <name evidence="5" type="ORF">M5K25_022761</name>
</gene>
<accession>A0ABD0U6T4</accession>
<dbReference type="SUPFAM" id="SSF53383">
    <property type="entry name" value="PLP-dependent transferases"/>
    <property type="match status" value="1"/>
</dbReference>
<evidence type="ECO:0000313" key="6">
    <source>
        <dbReference type="Proteomes" id="UP001552299"/>
    </source>
</evidence>
<reference evidence="5 6" key="1">
    <citation type="journal article" date="2024" name="Plant Biotechnol. J.">
        <title>Dendrobium thyrsiflorum genome and its molecular insights into genes involved in important horticultural traits.</title>
        <authorList>
            <person name="Chen B."/>
            <person name="Wang J.Y."/>
            <person name="Zheng P.J."/>
            <person name="Li K.L."/>
            <person name="Liang Y.M."/>
            <person name="Chen X.F."/>
            <person name="Zhang C."/>
            <person name="Zhao X."/>
            <person name="He X."/>
            <person name="Zhang G.Q."/>
            <person name="Liu Z.J."/>
            <person name="Xu Q."/>
        </authorList>
    </citation>
    <scope>NUCLEOTIDE SEQUENCE [LARGE SCALE GENOMIC DNA]</scope>
    <source>
        <strain evidence="5">GZMU011</strain>
    </source>
</reference>
<dbReference type="EMBL" id="JANQDX010000017">
    <property type="protein sequence ID" value="KAL0908273.1"/>
    <property type="molecule type" value="Genomic_DNA"/>
</dbReference>
<dbReference type="PANTHER" id="PTHR11680">
    <property type="entry name" value="SERINE HYDROXYMETHYLTRANSFERASE"/>
    <property type="match status" value="1"/>
</dbReference>
<keyword evidence="6" id="KW-1185">Reference proteome</keyword>